<dbReference type="AlphaFoldDB" id="A0A344J7A2"/>
<evidence type="ECO:0000256" key="2">
    <source>
        <dbReference type="RuleBase" id="RU362097"/>
    </source>
</evidence>
<keyword evidence="2" id="KW-0812">Transmembrane</keyword>
<dbReference type="NCBIfam" id="TIGR01845">
    <property type="entry name" value="outer_NodT"/>
    <property type="match status" value="1"/>
</dbReference>
<dbReference type="SUPFAM" id="SSF56954">
    <property type="entry name" value="Outer membrane efflux proteins (OEP)"/>
    <property type="match status" value="1"/>
</dbReference>
<evidence type="ECO:0000313" key="4">
    <source>
        <dbReference type="EMBL" id="AXA84912.1"/>
    </source>
</evidence>
<comment type="subcellular location">
    <subcellularLocation>
        <location evidence="2">Cell outer membrane</location>
        <topology evidence="2">Lipid-anchor</topology>
    </subcellularLocation>
</comment>
<dbReference type="RefSeq" id="WP_112927124.1">
    <property type="nucleotide sequence ID" value="NZ_CP029556.1"/>
</dbReference>
<dbReference type="Pfam" id="PF02321">
    <property type="entry name" value="OEP"/>
    <property type="match status" value="2"/>
</dbReference>
<dbReference type="InterPro" id="IPR003423">
    <property type="entry name" value="OMP_efflux"/>
</dbReference>
<name>A0A344J7A2_9GAMM</name>
<dbReference type="Proteomes" id="UP000251842">
    <property type="component" value="Chromosome"/>
</dbReference>
<dbReference type="PROSITE" id="PS51257">
    <property type="entry name" value="PROKAR_LIPOPROTEIN"/>
    <property type="match status" value="1"/>
</dbReference>
<feature type="coiled-coil region" evidence="3">
    <location>
        <begin position="182"/>
        <end position="233"/>
    </location>
</feature>
<evidence type="ECO:0000256" key="1">
    <source>
        <dbReference type="ARBA" id="ARBA00007613"/>
    </source>
</evidence>
<keyword evidence="2" id="KW-1134">Transmembrane beta strand</keyword>
<keyword evidence="5" id="KW-1185">Reference proteome</keyword>
<accession>A0A344J7A2</accession>
<dbReference type="PANTHER" id="PTHR30203">
    <property type="entry name" value="OUTER MEMBRANE CATION EFFLUX PROTEIN"/>
    <property type="match status" value="1"/>
</dbReference>
<dbReference type="GO" id="GO:0015562">
    <property type="term" value="F:efflux transmembrane transporter activity"/>
    <property type="evidence" value="ECO:0007669"/>
    <property type="project" value="InterPro"/>
</dbReference>
<comment type="similarity">
    <text evidence="1 2">Belongs to the outer membrane factor (OMF) (TC 1.B.17) family.</text>
</comment>
<evidence type="ECO:0000256" key="3">
    <source>
        <dbReference type="SAM" id="Coils"/>
    </source>
</evidence>
<protein>
    <submittedName>
        <fullName evidence="4">Transporter</fullName>
    </submittedName>
</protein>
<keyword evidence="3" id="KW-0175">Coiled coil</keyword>
<dbReference type="GO" id="GO:0009279">
    <property type="term" value="C:cell outer membrane"/>
    <property type="evidence" value="ECO:0007669"/>
    <property type="project" value="UniProtKB-SubCell"/>
</dbReference>
<dbReference type="EMBL" id="CP029556">
    <property type="protein sequence ID" value="AXA84912.1"/>
    <property type="molecule type" value="Genomic_DNA"/>
</dbReference>
<dbReference type="OrthoDB" id="9770517at2"/>
<dbReference type="Gene3D" id="2.20.200.10">
    <property type="entry name" value="Outer membrane efflux proteins (OEP)"/>
    <property type="match status" value="1"/>
</dbReference>
<dbReference type="Gene3D" id="1.20.1600.10">
    <property type="entry name" value="Outer membrane efflux proteins (OEP)"/>
    <property type="match status" value="1"/>
</dbReference>
<sequence>MNKTLGLALAIAVAGTGCATLEPRLPEAQPQIPQSWPVPENGITPSATAVGEVGWRDVLVDPRLERVVAQALENNRDLRVAMLNVERARAQYRIQRAERVPAVGANVAMERTGGDAPTTDSFTASAGLASFELDLFGRVRNLSEAALQQYFAQEENRRAAQISLISTVANAWMALAADQSLLAIAEDTLRAQEASLRLTERRHELGAVSGLVLAQAQTQVETARADQARYRGQVEQDRHALDLVAGSPVSAGDLPQRFDDGLVAMTALPGGVPSDLLLRRPDIQAGEHALRSANANIGAARAAFFPSIKLTGAAGSMSGEFSSLFDGGTRFWRFAPQISIPIFQGGALKANLGVATANRDIALANYEKAIQTGFREVADAISLSRTLADQRAAAERLLTAAQRAEQLSKARYDAGYDSYLTLLDAQRTRYAAQQGLVAARLAEQANRMTLYSAMGGGWDGGTATPTP</sequence>
<organism evidence="4 5">
    <name type="scientific">Solilutibacter oculi</name>
    <dbReference type="NCBI Taxonomy" id="2698682"/>
    <lineage>
        <taxon>Bacteria</taxon>
        <taxon>Pseudomonadati</taxon>
        <taxon>Pseudomonadota</taxon>
        <taxon>Gammaproteobacteria</taxon>
        <taxon>Lysobacterales</taxon>
        <taxon>Lysobacteraceae</taxon>
        <taxon>Solilutibacter</taxon>
    </lineage>
</organism>
<proteinExistence type="inferred from homology"/>
<dbReference type="InterPro" id="IPR010131">
    <property type="entry name" value="MdtP/NodT-like"/>
</dbReference>
<dbReference type="KEGG" id="lue:DCD74_09680"/>
<keyword evidence="2" id="KW-0472">Membrane</keyword>
<reference evidence="5" key="1">
    <citation type="submission" date="2018-05" db="EMBL/GenBank/DDBJ databases">
        <title>Luteimonas pekinense sp. nov., isolated from human Meibomian gland secretions, Beijing, China.</title>
        <authorList>
            <person name="Wen T."/>
            <person name="Bai H."/>
            <person name="Lv H."/>
        </authorList>
    </citation>
    <scope>NUCLEOTIDE SEQUENCE [LARGE SCALE GENOMIC DNA]</scope>
    <source>
        <strain evidence="5">83-4</strain>
    </source>
</reference>
<keyword evidence="2" id="KW-0564">Palmitate</keyword>
<keyword evidence="2" id="KW-0449">Lipoprotein</keyword>
<dbReference type="PANTHER" id="PTHR30203:SF32">
    <property type="entry name" value="CATION EFFLUX SYSTEM PROTEIN CUSC"/>
    <property type="match status" value="1"/>
</dbReference>
<gene>
    <name evidence="4" type="ORF">DCD74_09680</name>
</gene>
<evidence type="ECO:0000313" key="5">
    <source>
        <dbReference type="Proteomes" id="UP000251842"/>
    </source>
</evidence>